<dbReference type="AlphaFoldDB" id="A0A7W6K023"/>
<proteinExistence type="predicted"/>
<comment type="caution">
    <text evidence="2">The sequence shown here is derived from an EMBL/GenBank/DDBJ whole genome shotgun (WGS) entry which is preliminary data.</text>
</comment>
<sequence>MKLSRLVLACALIPASSALADDMLFFRSPTGNIACMLATGEFAGARCDLLELTKTFRKPPTDCELDWGSSFSVDTRGKGYVGCVGDAVVSPDAFTLDYGKSVTLGTVTCTSETTGMTCTNGQGHGFSVAKAKQRVF</sequence>
<name>A0A7W6K023_9HYPH</name>
<evidence type="ECO:0000313" key="2">
    <source>
        <dbReference type="EMBL" id="MBB4102690.1"/>
    </source>
</evidence>
<evidence type="ECO:0000256" key="1">
    <source>
        <dbReference type="SAM" id="SignalP"/>
    </source>
</evidence>
<protein>
    <submittedName>
        <fullName evidence="2">Uncharacterized protein</fullName>
    </submittedName>
</protein>
<dbReference type="InterPro" id="IPR046576">
    <property type="entry name" value="DUF6636"/>
</dbReference>
<dbReference type="EMBL" id="JACIDU010000004">
    <property type="protein sequence ID" value="MBB4102690.1"/>
    <property type="molecule type" value="Genomic_DNA"/>
</dbReference>
<feature type="signal peptide" evidence="1">
    <location>
        <begin position="1"/>
        <end position="20"/>
    </location>
</feature>
<dbReference type="Pfam" id="PF20341">
    <property type="entry name" value="DUF6636"/>
    <property type="match status" value="1"/>
</dbReference>
<reference evidence="2 3" key="1">
    <citation type="submission" date="2020-08" db="EMBL/GenBank/DDBJ databases">
        <title>Genomic Encyclopedia of Type Strains, Phase IV (KMG-IV): sequencing the most valuable type-strain genomes for metagenomic binning, comparative biology and taxonomic classification.</title>
        <authorList>
            <person name="Goeker M."/>
        </authorList>
    </citation>
    <scope>NUCLEOTIDE SEQUENCE [LARGE SCALE GENOMIC DNA]</scope>
    <source>
        <strain evidence="2 3">DSM 26385</strain>
    </source>
</reference>
<dbReference type="Proteomes" id="UP000584824">
    <property type="component" value="Unassembled WGS sequence"/>
</dbReference>
<evidence type="ECO:0000313" key="3">
    <source>
        <dbReference type="Proteomes" id="UP000584824"/>
    </source>
</evidence>
<accession>A0A7W6K023</accession>
<dbReference type="RefSeq" id="WP_183790516.1">
    <property type="nucleotide sequence ID" value="NZ_JACIDU010000004.1"/>
</dbReference>
<gene>
    <name evidence="2" type="ORF">GGQ66_001233</name>
</gene>
<feature type="chain" id="PRO_5031047945" evidence="1">
    <location>
        <begin position="21"/>
        <end position="136"/>
    </location>
</feature>
<keyword evidence="1" id="KW-0732">Signal</keyword>
<organism evidence="2 3">
    <name type="scientific">Allorhizobium borbori</name>
    <dbReference type="NCBI Taxonomy" id="485907"/>
    <lineage>
        <taxon>Bacteria</taxon>
        <taxon>Pseudomonadati</taxon>
        <taxon>Pseudomonadota</taxon>
        <taxon>Alphaproteobacteria</taxon>
        <taxon>Hyphomicrobiales</taxon>
        <taxon>Rhizobiaceae</taxon>
        <taxon>Rhizobium/Agrobacterium group</taxon>
        <taxon>Allorhizobium</taxon>
    </lineage>
</organism>
<keyword evidence="3" id="KW-1185">Reference proteome</keyword>